<keyword evidence="1" id="KW-0805">Transcription regulation</keyword>
<gene>
    <name evidence="6" type="ORF">ACGLYG10_1246</name>
</gene>
<keyword evidence="7" id="KW-1185">Reference proteome</keyword>
<dbReference type="EMBL" id="FQTT01000009">
    <property type="protein sequence ID" value="SHE25034.1"/>
    <property type="molecule type" value="Genomic_DNA"/>
</dbReference>
<evidence type="ECO:0000313" key="7">
    <source>
        <dbReference type="Proteomes" id="UP000184291"/>
    </source>
</evidence>
<evidence type="ECO:0000256" key="4">
    <source>
        <dbReference type="SAM" id="MobiDB-lite"/>
    </source>
</evidence>
<dbReference type="SMART" id="SM00354">
    <property type="entry name" value="HTH_LACI"/>
    <property type="match status" value="1"/>
</dbReference>
<dbReference type="GO" id="GO:0000976">
    <property type="term" value="F:transcription cis-regulatory region binding"/>
    <property type="evidence" value="ECO:0007669"/>
    <property type="project" value="TreeGrafter"/>
</dbReference>
<dbReference type="PANTHER" id="PTHR30146">
    <property type="entry name" value="LACI-RELATED TRANSCRIPTIONAL REPRESSOR"/>
    <property type="match status" value="1"/>
</dbReference>
<dbReference type="Gene3D" id="3.40.50.2300">
    <property type="match status" value="2"/>
</dbReference>
<evidence type="ECO:0000256" key="2">
    <source>
        <dbReference type="ARBA" id="ARBA00023125"/>
    </source>
</evidence>
<dbReference type="AlphaFoldDB" id="A0A1M4RYH6"/>
<name>A0A1M4RYH6_9ACTO</name>
<dbReference type="Pfam" id="PF00356">
    <property type="entry name" value="LacI"/>
    <property type="match status" value="1"/>
</dbReference>
<dbReference type="SUPFAM" id="SSF47413">
    <property type="entry name" value="lambda repressor-like DNA-binding domains"/>
    <property type="match status" value="1"/>
</dbReference>
<dbReference type="STRING" id="1892869.ACGLYG10_1246"/>
<evidence type="ECO:0000256" key="1">
    <source>
        <dbReference type="ARBA" id="ARBA00023015"/>
    </source>
</evidence>
<keyword evidence="3" id="KW-0804">Transcription</keyword>
<protein>
    <recommendedName>
        <fullName evidence="5">HTH lacI-type domain-containing protein</fullName>
    </recommendedName>
</protein>
<dbReference type="GO" id="GO:0003700">
    <property type="term" value="F:DNA-binding transcription factor activity"/>
    <property type="evidence" value="ECO:0007669"/>
    <property type="project" value="TreeGrafter"/>
</dbReference>
<dbReference type="InterPro" id="IPR010982">
    <property type="entry name" value="Lambda_DNA-bd_dom_sf"/>
</dbReference>
<dbReference type="Gene3D" id="1.10.260.40">
    <property type="entry name" value="lambda repressor-like DNA-binding domains"/>
    <property type="match status" value="1"/>
</dbReference>
<dbReference type="CDD" id="cd01392">
    <property type="entry name" value="HTH_LacI"/>
    <property type="match status" value="1"/>
</dbReference>
<keyword evidence="2" id="KW-0238">DNA-binding</keyword>
<dbReference type="SUPFAM" id="SSF53822">
    <property type="entry name" value="Periplasmic binding protein-like I"/>
    <property type="match status" value="1"/>
</dbReference>
<dbReference type="PROSITE" id="PS50932">
    <property type="entry name" value="HTH_LACI_2"/>
    <property type="match status" value="1"/>
</dbReference>
<reference evidence="7" key="1">
    <citation type="submission" date="2016-09" db="EMBL/GenBank/DDBJ databases">
        <authorList>
            <person name="Strepis N."/>
        </authorList>
    </citation>
    <scope>NUCLEOTIDE SEQUENCE [LARGE SCALE GENOMIC DNA]</scope>
</reference>
<organism evidence="6 7">
    <name type="scientific">Actinomyces glycerinitolerans</name>
    <dbReference type="NCBI Taxonomy" id="1892869"/>
    <lineage>
        <taxon>Bacteria</taxon>
        <taxon>Bacillati</taxon>
        <taxon>Actinomycetota</taxon>
        <taxon>Actinomycetes</taxon>
        <taxon>Actinomycetales</taxon>
        <taxon>Actinomycetaceae</taxon>
        <taxon>Actinomyces</taxon>
    </lineage>
</organism>
<dbReference type="InterPro" id="IPR000843">
    <property type="entry name" value="HTH_LacI"/>
</dbReference>
<dbReference type="InterPro" id="IPR046335">
    <property type="entry name" value="LacI/GalR-like_sensor"/>
</dbReference>
<evidence type="ECO:0000256" key="3">
    <source>
        <dbReference type="ARBA" id="ARBA00023163"/>
    </source>
</evidence>
<proteinExistence type="predicted"/>
<sequence>MARVLSSDVARRAGVSRATVSYVLNRRADKSISEQTRQRVLRAARELGYVPSATGAALGSGRSRVVLLRDSGRIPSAGQEVLPLGSLAGLLRDALAREVHSWGMTLLSCGSDTPIADVLKHVDPALVIAPAGLNKDETDVVAAVGAALVDRDGRGDPLSDLVLGQLPGLQVRYLAAHGLRRPAYLTTRMPGLEPLVASRRRAVLATCEQEGLPVPREYAVGPLDEDAVSEFTGVLHDWSQAGVDAVVCFNDLHAGLAVAAARRAGLRVPDELAVIGADDEVLGRFLDPPLTTVAPDMVAFARYLAARARAVLDGTEPPDAPATLARVVERGTVPAPRFPDPPRSVEVTYRDR</sequence>
<dbReference type="PANTHER" id="PTHR30146:SF109">
    <property type="entry name" value="HTH-TYPE TRANSCRIPTIONAL REGULATOR GALS"/>
    <property type="match status" value="1"/>
</dbReference>
<feature type="region of interest" description="Disordered" evidence="4">
    <location>
        <begin position="333"/>
        <end position="352"/>
    </location>
</feature>
<evidence type="ECO:0000259" key="5">
    <source>
        <dbReference type="PROSITE" id="PS50932"/>
    </source>
</evidence>
<dbReference type="Pfam" id="PF13377">
    <property type="entry name" value="Peripla_BP_3"/>
    <property type="match status" value="1"/>
</dbReference>
<dbReference type="InterPro" id="IPR028082">
    <property type="entry name" value="Peripla_BP_I"/>
</dbReference>
<dbReference type="Proteomes" id="UP000184291">
    <property type="component" value="Unassembled WGS sequence"/>
</dbReference>
<accession>A0A1M4RYH6</accession>
<evidence type="ECO:0000313" key="6">
    <source>
        <dbReference type="EMBL" id="SHE25034.1"/>
    </source>
</evidence>
<feature type="domain" description="HTH lacI-type" evidence="5">
    <location>
        <begin position="8"/>
        <end position="60"/>
    </location>
</feature>
<dbReference type="RefSeq" id="WP_073329065.1">
    <property type="nucleotide sequence ID" value="NZ_FQTT01000009.1"/>
</dbReference>